<dbReference type="EMBL" id="FP565575">
    <property type="protein sequence ID" value="CBE67445.1"/>
    <property type="molecule type" value="Genomic_DNA"/>
</dbReference>
<name>D5MJ80_METO1</name>
<dbReference type="KEGG" id="mox:DAMO_0357"/>
<gene>
    <name evidence="1" type="ORF">DAMO_0357</name>
</gene>
<protein>
    <submittedName>
        <fullName evidence="1">Uncharacterized protein</fullName>
    </submittedName>
</protein>
<dbReference type="InterPro" id="IPR029035">
    <property type="entry name" value="DHS-like_NAD/FAD-binding_dom"/>
</dbReference>
<dbReference type="STRING" id="671143.DAMO_0357"/>
<proteinExistence type="predicted"/>
<accession>D5MJ80</accession>
<dbReference type="Pfam" id="PF13289">
    <property type="entry name" value="SIR2_2"/>
    <property type="match status" value="1"/>
</dbReference>
<reference evidence="1 2" key="1">
    <citation type="journal article" date="2010" name="Nature">
        <title>Nitrite-driven anaerobic methane oxidation by oxygenic bacteria.</title>
        <authorList>
            <person name="Ettwig K.F."/>
            <person name="Butler M.K."/>
            <person name="Le Paslier D."/>
            <person name="Pelletier E."/>
            <person name="Mangenot S."/>
            <person name="Kuypers M.M.M."/>
            <person name="Schreiber F."/>
            <person name="Dutilh B.E."/>
            <person name="Zedelius J."/>
            <person name="de Beer D."/>
            <person name="Gloerich J."/>
            <person name="Wessels H.J.C.T."/>
            <person name="van Allen T."/>
            <person name="Luesken F."/>
            <person name="Wu M."/>
            <person name="van de Pas-Schoonen K.T."/>
            <person name="Op den Camp H.J.M."/>
            <person name="Janssen-Megens E.M."/>
            <person name="Francoijs K-J."/>
            <person name="Stunnenberg H."/>
            <person name="Weissenbach J."/>
            <person name="Jetten M.S.M."/>
            <person name="Strous M."/>
        </authorList>
    </citation>
    <scope>NUCLEOTIDE SEQUENCE [LARGE SCALE GENOMIC DNA]</scope>
</reference>
<dbReference type="HOGENOM" id="CLU_777615_0_0_0"/>
<organism evidence="1 2">
    <name type="scientific">Methylomirabilis oxygeniifera</name>
    <dbReference type="NCBI Taxonomy" id="671143"/>
    <lineage>
        <taxon>Bacteria</taxon>
        <taxon>Candidatus Methylomirabilota</taxon>
        <taxon>Candidatus Methylomirabilia</taxon>
        <taxon>Candidatus Methylomirabilales</taxon>
        <taxon>Candidatus Methylomirabilaceae</taxon>
        <taxon>Candidatus Methylomirabilis</taxon>
    </lineage>
</organism>
<evidence type="ECO:0000313" key="2">
    <source>
        <dbReference type="Proteomes" id="UP000006898"/>
    </source>
</evidence>
<dbReference type="eggNOG" id="ENOG5033CPW">
    <property type="taxonomic scope" value="Bacteria"/>
</dbReference>
<dbReference type="PATRIC" id="fig|671143.5.peg.309"/>
<dbReference type="Proteomes" id="UP000006898">
    <property type="component" value="Chromosome"/>
</dbReference>
<dbReference type="SUPFAM" id="SSF52467">
    <property type="entry name" value="DHS-like NAD/FAD-binding domain"/>
    <property type="match status" value="1"/>
</dbReference>
<dbReference type="AlphaFoldDB" id="D5MJ80"/>
<evidence type="ECO:0000313" key="1">
    <source>
        <dbReference type="EMBL" id="CBE67445.1"/>
    </source>
</evidence>
<sequence length="433" mass="48306">MREMILLGAGASVEAGVPDTYGMTSKIMELFRKDYLMQRYVAVISFVIGGLLFQHGIKGRDPLQEGVNVEELFNAVQLLAERNTLEAAPFVESWHPMVQELDRARLHAGSGRLYWLFYDRLVGAMESALGSLPSGNNRTNPREFMRDWVSRVRYSGSSGGFDIDRELQKVIEQVKDRPGEGEIFSGTAESMIRVLVNIVWIDQAERVAYMEPLASLVGAQGRLTVATLNYDNSVELLAQSAGLPCATGIEKWSETGSFMPSSDGIFLIKLHGSIDWALEGDKRSEDRPMPHSVIRQVNAEEIKKPGFRPGVIFGQRNKLTAEGPFLDLLRAFQQELSRSDILTVVGYSFRDDHVNEYISQWLNQSRERRMRIINPHFDRSPSPYAGQLSRFGGTQVEIIREPAGAGLVKLYSYSIVIAPSVTQPSSVSAEPTT</sequence>